<dbReference type="STRING" id="1902579.BHV28_09540"/>
<dbReference type="Gene3D" id="3.40.50.10750">
    <property type="entry name" value="Isocitrate/Isopropylmalate dehydrogenase-like"/>
    <property type="match status" value="1"/>
</dbReference>
<keyword evidence="7" id="KW-0560">Oxidoreductase</keyword>
<keyword evidence="15" id="KW-1185">Reference proteome</keyword>
<dbReference type="FunFam" id="3.40.50.720:FF:000095">
    <property type="entry name" value="NADP-dependent malic enzyme"/>
    <property type="match status" value="1"/>
</dbReference>
<keyword evidence="8" id="KW-0511">Multifunctional enzyme</keyword>
<dbReference type="GO" id="GO:0006108">
    <property type="term" value="P:malate metabolic process"/>
    <property type="evidence" value="ECO:0007669"/>
    <property type="project" value="InterPro"/>
</dbReference>
<gene>
    <name evidence="14" type="ORF">BHV28_09540</name>
</gene>
<dbReference type="Proteomes" id="UP000188912">
    <property type="component" value="Chromosome"/>
</dbReference>
<dbReference type="InterPro" id="IPR036291">
    <property type="entry name" value="NAD(P)-bd_dom_sf"/>
</dbReference>
<dbReference type="InterPro" id="IPR012301">
    <property type="entry name" value="Malic_N_dom"/>
</dbReference>
<evidence type="ECO:0000256" key="1">
    <source>
        <dbReference type="ARBA" id="ARBA00001936"/>
    </source>
</evidence>
<dbReference type="AlphaFoldDB" id="A0A1U9JUX3"/>
<dbReference type="GO" id="GO:0051287">
    <property type="term" value="F:NAD binding"/>
    <property type="evidence" value="ECO:0007669"/>
    <property type="project" value="InterPro"/>
</dbReference>
<dbReference type="Pfam" id="PF00390">
    <property type="entry name" value="malic"/>
    <property type="match status" value="1"/>
</dbReference>
<dbReference type="Gene3D" id="3.40.50.10950">
    <property type="match status" value="1"/>
</dbReference>
<feature type="binding site" evidence="11">
    <location>
        <position position="297"/>
    </location>
    <ligand>
        <name>a divalent metal cation</name>
        <dbReference type="ChEBI" id="CHEBI:60240"/>
    </ligand>
</feature>
<evidence type="ECO:0000256" key="3">
    <source>
        <dbReference type="ARBA" id="ARBA00007686"/>
    </source>
</evidence>
<feature type="active site" description="Proton acceptor" evidence="9">
    <location>
        <position position="104"/>
    </location>
</feature>
<dbReference type="Gene3D" id="3.40.50.720">
    <property type="entry name" value="NAD(P)-binding Rossmann-like Domain"/>
    <property type="match status" value="1"/>
</dbReference>
<dbReference type="PANTHER" id="PTHR43237">
    <property type="entry name" value="NADP-DEPENDENT MALIC ENZYME"/>
    <property type="match status" value="1"/>
</dbReference>
<dbReference type="GO" id="GO:0046872">
    <property type="term" value="F:metal ion binding"/>
    <property type="evidence" value="ECO:0007669"/>
    <property type="project" value="UniProtKB-KW"/>
</dbReference>
<dbReference type="GO" id="GO:0016746">
    <property type="term" value="F:acyltransferase activity"/>
    <property type="evidence" value="ECO:0007669"/>
    <property type="project" value="InterPro"/>
</dbReference>
<comment type="similarity">
    <text evidence="4">In the C-terminal section; belongs to the phosphate acetyltransferase and butyryltransferase family.</text>
</comment>
<dbReference type="InterPro" id="IPR045213">
    <property type="entry name" value="Malic_NAD-bd_bact_type"/>
</dbReference>
<dbReference type="Pfam" id="PF01515">
    <property type="entry name" value="PTA_PTB"/>
    <property type="match status" value="1"/>
</dbReference>
<dbReference type="InterPro" id="IPR042113">
    <property type="entry name" value="P_AcTrfase_dom1"/>
</dbReference>
<dbReference type="InterPro" id="IPR012188">
    <property type="entry name" value="ME_PTA"/>
</dbReference>
<dbReference type="InterPro" id="IPR051674">
    <property type="entry name" value="Malate_Decarboxylase"/>
</dbReference>
<comment type="cofactor">
    <cofactor evidence="1">
        <name>Mn(2+)</name>
        <dbReference type="ChEBI" id="CHEBI:29035"/>
    </cofactor>
</comment>
<organism evidence="14 15">
    <name type="scientific">Candidatus Tokpelaia hoelldobleri</name>
    <dbReference type="NCBI Taxonomy" id="1902579"/>
    <lineage>
        <taxon>Bacteria</taxon>
        <taxon>Pseudomonadati</taxon>
        <taxon>Pseudomonadota</taxon>
        <taxon>Alphaproteobacteria</taxon>
        <taxon>Hyphomicrobiales</taxon>
        <taxon>Candidatus Tokpelaia</taxon>
    </lineage>
</organism>
<dbReference type="SMART" id="SM01274">
    <property type="entry name" value="malic"/>
    <property type="match status" value="1"/>
</dbReference>
<evidence type="ECO:0000256" key="4">
    <source>
        <dbReference type="ARBA" id="ARBA00008756"/>
    </source>
</evidence>
<dbReference type="InterPro" id="IPR002505">
    <property type="entry name" value="PTA_PTB"/>
</dbReference>
<reference evidence="14 15" key="1">
    <citation type="journal article" date="2010" name="Science">
        <title>Genomic comparison of the ants Camponotus floridanus and Harpegnathos saltator.</title>
        <authorList>
            <person name="Bonasio R."/>
            <person name="Zhang G."/>
            <person name="Ye C."/>
            <person name="Mutti N.S."/>
            <person name="Fang X."/>
            <person name="Qin N."/>
            <person name="Donahue G."/>
            <person name="Yang P."/>
            <person name="Li Q."/>
            <person name="Li C."/>
            <person name="Zhang P."/>
            <person name="Huang Z."/>
            <person name="Berger S.L."/>
            <person name="Reinberg D."/>
            <person name="Wang J."/>
            <person name="Liebig J."/>
        </authorList>
    </citation>
    <scope>NUCLEOTIDE SEQUENCE [LARGE SCALE GENOMIC DNA]</scope>
    <source>
        <strain evidence="14 15">Hsal</strain>
    </source>
</reference>
<feature type="binding site" evidence="10">
    <location>
        <position position="147"/>
    </location>
    <ligand>
        <name>a divalent metal cation</name>
        <dbReference type="ChEBI" id="CHEBI:60240"/>
    </ligand>
</feature>
<dbReference type="InterPro" id="IPR037062">
    <property type="entry name" value="Malic_N_dom_sf"/>
</dbReference>
<evidence type="ECO:0000256" key="9">
    <source>
        <dbReference type="PIRSR" id="PIRSR036684-1"/>
    </source>
</evidence>
<dbReference type="FunFam" id="3.40.50.10380:FF:000003">
    <property type="entry name" value="NADP-dependent malic enzyme"/>
    <property type="match status" value="1"/>
</dbReference>
<accession>A0A1U9JUX3</accession>
<dbReference type="Pfam" id="PF03949">
    <property type="entry name" value="Malic_M"/>
    <property type="match status" value="1"/>
</dbReference>
<dbReference type="SUPFAM" id="SSF51735">
    <property type="entry name" value="NAD(P)-binding Rossmann-fold domains"/>
    <property type="match status" value="1"/>
</dbReference>
<dbReference type="SUPFAM" id="SSF53659">
    <property type="entry name" value="Isocitrate/Isopropylmalate dehydrogenase-like"/>
    <property type="match status" value="1"/>
</dbReference>
<dbReference type="PANTHER" id="PTHR43237:SF4">
    <property type="entry name" value="NADP-DEPENDENT MALIC ENZYME"/>
    <property type="match status" value="1"/>
</dbReference>
<dbReference type="Gene3D" id="3.40.50.10380">
    <property type="entry name" value="Malic enzyme, N-terminal domain"/>
    <property type="match status" value="1"/>
</dbReference>
<dbReference type="InterPro" id="IPR046346">
    <property type="entry name" value="Aminoacid_DH-like_N_sf"/>
</dbReference>
<dbReference type="CDD" id="cd05311">
    <property type="entry name" value="NAD_bind_2_malic_enz"/>
    <property type="match status" value="1"/>
</dbReference>
<dbReference type="GO" id="GO:0016616">
    <property type="term" value="F:oxidoreductase activity, acting on the CH-OH group of donors, NAD or NADP as acceptor"/>
    <property type="evidence" value="ECO:0007669"/>
    <property type="project" value="InterPro"/>
</dbReference>
<dbReference type="KEGG" id="thd:BHV28_09540"/>
<comment type="cofactor">
    <cofactor evidence="2">
        <name>Mg(2+)</name>
        <dbReference type="ChEBI" id="CHEBI:18420"/>
    </cofactor>
</comment>
<dbReference type="InterPro" id="IPR012302">
    <property type="entry name" value="Malic_NAD-bd"/>
</dbReference>
<keyword evidence="6 10" id="KW-0479">Metal-binding</keyword>
<evidence type="ECO:0000259" key="12">
    <source>
        <dbReference type="SMART" id="SM00919"/>
    </source>
</evidence>
<dbReference type="SMART" id="SM00919">
    <property type="entry name" value="Malic_M"/>
    <property type="match status" value="1"/>
</dbReference>
<dbReference type="SUPFAM" id="SSF53223">
    <property type="entry name" value="Aminoacid dehydrogenase-like, N-terminal domain"/>
    <property type="match status" value="1"/>
</dbReference>
<evidence type="ECO:0000256" key="7">
    <source>
        <dbReference type="ARBA" id="ARBA00023002"/>
    </source>
</evidence>
<proteinExistence type="inferred from homology"/>
<comment type="similarity">
    <text evidence="3">In the N-terminal section; belongs to the malic enzymes family.</text>
</comment>
<comment type="subunit">
    <text evidence="5">Homooctamer.</text>
</comment>
<feature type="binding site" evidence="10">
    <location>
        <position position="146"/>
    </location>
    <ligand>
        <name>a divalent metal cation</name>
        <dbReference type="ChEBI" id="CHEBI:60240"/>
    </ligand>
</feature>
<sequence length="775" mass="84384">MGMTKKQSDNKLTEFEQSALFYHRHPKPGKLQIQASKPLDNQRDLALAYSPGVASPCLAIHEDPNLAALYTARANLVAVVSNGTAVLGLGNIGPLASKPVMEGKAVLFKKFADIDVFDIEIDADKVPDIVKTVAALEPTFGGINLEDIKAPECFEVEEQLRAQMKIPVFHDDQHGTAIIAAAAILNGLDLAGKKIDKVKIVTSGAGAAALACLNLLVRLGAKRENIWVADRQGVVYQDRKEQIDKWKRVYAQDTAARTLADIIPDADIFLGLSGANVLKTDMVKKMAPKPLILALANPVPEIMPDEARAVRPDAMICTGRSDFPNQVNNVLCFPYIFRGALDVGATAINEEMKMAAVRAIAALAHEEPSDVAAKAYSGETPRFGPAYLIPSPFDPRLILRIAPAVAKAAMDTGVALRPIEDMEQYKDRLNRFVFRSGMIMKPVFTAAKKADRKRVIYADGEDERVLRAAQVVIEDRTAIPVLVGRPHVVEVRLQRFGLKIRPGVDFELINPEDDPRYRDYVELFLKYTGRRGVTPDVARTIVRTSTTAIAALAVMRDEADAMICGLEGRFERNLQLVDQVIGLKQGISQFSALSLLVSQHGPLFLTDTYVNLNPTAEELVEIASLAAQEIRTFGLEPKVAFLSHSSFGSKDTANARKMRDAADLFSRLHPDIEADGEMHGDAALDPVLRGRALPDSRLKGEANLLVFPNLDAANITLNVVKKMTDALHVGPILTGAAFPAHILTPSVTSRGVVNMTALAVVEANHTATLPARRKR</sequence>
<protein>
    <submittedName>
        <fullName evidence="14">NAD-dependent malic enzyme</fullName>
    </submittedName>
</protein>
<evidence type="ECO:0000313" key="14">
    <source>
        <dbReference type="EMBL" id="AQS41650.1"/>
    </source>
</evidence>
<evidence type="ECO:0000256" key="10">
    <source>
        <dbReference type="PIRSR" id="PIRSR036684-2"/>
    </source>
</evidence>
<dbReference type="GO" id="GO:0004470">
    <property type="term" value="F:malic enzyme activity"/>
    <property type="evidence" value="ECO:0007669"/>
    <property type="project" value="InterPro"/>
</dbReference>
<evidence type="ECO:0000256" key="5">
    <source>
        <dbReference type="ARBA" id="ARBA00011823"/>
    </source>
</evidence>
<dbReference type="PIRSF" id="PIRSF036684">
    <property type="entry name" value="ME_PTA"/>
    <property type="match status" value="1"/>
</dbReference>
<dbReference type="PROSITE" id="PS00331">
    <property type="entry name" value="MALIC_ENZYMES"/>
    <property type="match status" value="1"/>
</dbReference>
<feature type="binding site" evidence="11">
    <location>
        <begin position="86"/>
        <end position="93"/>
    </location>
    <ligand>
        <name>NADP(+)</name>
        <dbReference type="ChEBI" id="CHEBI:58349"/>
    </ligand>
</feature>
<reference evidence="14 15" key="2">
    <citation type="journal article" date="2016" name="Sci. Rep.">
        <title>The genome of Rhizobiales bacteria in predatory ants reveals urease gene functions but no genes for nitrogen fixation.</title>
        <authorList>
            <person name="Neuvonen M.M."/>
            <person name="Tamarit D."/>
            <person name="Naslund K."/>
            <person name="Liebig J."/>
            <person name="Feldhaar H."/>
            <person name="Moran N.A."/>
            <person name="Guy L."/>
            <person name="Andersson S.G."/>
        </authorList>
    </citation>
    <scope>NUCLEOTIDE SEQUENCE [LARGE SCALE GENOMIC DNA]</scope>
    <source>
        <strain evidence="14 15">Hsal</strain>
    </source>
</reference>
<dbReference type="EMBL" id="CP017315">
    <property type="protein sequence ID" value="AQS41650.1"/>
    <property type="molecule type" value="Genomic_DNA"/>
</dbReference>
<evidence type="ECO:0000256" key="11">
    <source>
        <dbReference type="PIRSR" id="PIRSR036684-3"/>
    </source>
</evidence>
<evidence type="ECO:0000313" key="15">
    <source>
        <dbReference type="Proteomes" id="UP000188912"/>
    </source>
</evidence>
<name>A0A1U9JUX3_9HYPH</name>
<evidence type="ECO:0000256" key="2">
    <source>
        <dbReference type="ARBA" id="ARBA00001946"/>
    </source>
</evidence>
<dbReference type="InterPro" id="IPR015884">
    <property type="entry name" value="Malic_enzyme_CS"/>
</dbReference>
<evidence type="ECO:0000256" key="6">
    <source>
        <dbReference type="ARBA" id="ARBA00022723"/>
    </source>
</evidence>
<feature type="domain" description="Malic enzyme NAD-binding" evidence="12">
    <location>
        <begin position="173"/>
        <end position="410"/>
    </location>
</feature>
<evidence type="ECO:0000256" key="8">
    <source>
        <dbReference type="ARBA" id="ARBA00023268"/>
    </source>
</evidence>
<keyword evidence="11" id="KW-0521">NADP</keyword>
<feature type="domain" description="Malic enzyme N-terminal" evidence="13">
    <location>
        <begin position="28"/>
        <end position="161"/>
    </location>
</feature>
<evidence type="ECO:0000259" key="13">
    <source>
        <dbReference type="SMART" id="SM01274"/>
    </source>
</evidence>
<dbReference type="InterPro" id="IPR042112">
    <property type="entry name" value="P_AcTrfase_dom2"/>
</dbReference>
<feature type="binding site" evidence="11">
    <location>
        <position position="172"/>
    </location>
    <ligand>
        <name>a divalent metal cation</name>
        <dbReference type="ChEBI" id="CHEBI:60240"/>
    </ligand>
</feature>